<keyword evidence="2" id="KW-0804">Transcription</keyword>
<dbReference type="InterPro" id="IPR029062">
    <property type="entry name" value="Class_I_gatase-like"/>
</dbReference>
<dbReference type="InterPro" id="IPR009057">
    <property type="entry name" value="Homeodomain-like_sf"/>
</dbReference>
<evidence type="ECO:0000259" key="3">
    <source>
        <dbReference type="PROSITE" id="PS01124"/>
    </source>
</evidence>
<dbReference type="InterPro" id="IPR018060">
    <property type="entry name" value="HTH_AraC"/>
</dbReference>
<protein>
    <submittedName>
        <fullName evidence="4">Transcriptional regulator</fullName>
    </submittedName>
</protein>
<reference evidence="4" key="1">
    <citation type="submission" date="2021-01" db="EMBL/GenBank/DDBJ databases">
        <title>Whole genome shotgun sequence of Actinocatenispora rupis NBRC 107355.</title>
        <authorList>
            <person name="Komaki H."/>
            <person name="Tamura T."/>
        </authorList>
    </citation>
    <scope>NUCLEOTIDE SEQUENCE</scope>
    <source>
        <strain evidence="4">NBRC 107355</strain>
    </source>
</reference>
<dbReference type="PANTHER" id="PTHR43130:SF3">
    <property type="entry name" value="HTH-TYPE TRANSCRIPTIONAL REGULATOR RV1931C"/>
    <property type="match status" value="1"/>
</dbReference>
<dbReference type="Gene3D" id="1.10.10.60">
    <property type="entry name" value="Homeodomain-like"/>
    <property type="match status" value="1"/>
</dbReference>
<dbReference type="AlphaFoldDB" id="A0A8J3J3N6"/>
<dbReference type="CDD" id="cd03137">
    <property type="entry name" value="GATase1_AraC_1"/>
    <property type="match status" value="1"/>
</dbReference>
<keyword evidence="5" id="KW-1185">Reference proteome</keyword>
<feature type="domain" description="HTH araC/xylS-type" evidence="3">
    <location>
        <begin position="219"/>
        <end position="317"/>
    </location>
</feature>
<dbReference type="EMBL" id="BOMB01000001">
    <property type="protein sequence ID" value="GID09549.1"/>
    <property type="molecule type" value="Genomic_DNA"/>
</dbReference>
<dbReference type="GO" id="GO:0043565">
    <property type="term" value="F:sequence-specific DNA binding"/>
    <property type="evidence" value="ECO:0007669"/>
    <property type="project" value="InterPro"/>
</dbReference>
<dbReference type="InterPro" id="IPR002818">
    <property type="entry name" value="DJ-1/PfpI"/>
</dbReference>
<dbReference type="PANTHER" id="PTHR43130">
    <property type="entry name" value="ARAC-FAMILY TRANSCRIPTIONAL REGULATOR"/>
    <property type="match status" value="1"/>
</dbReference>
<evidence type="ECO:0000313" key="5">
    <source>
        <dbReference type="Proteomes" id="UP000612808"/>
    </source>
</evidence>
<gene>
    <name evidence="4" type="ORF">Aru02nite_04380</name>
</gene>
<dbReference type="Pfam" id="PF01965">
    <property type="entry name" value="DJ-1_PfpI"/>
    <property type="match status" value="1"/>
</dbReference>
<sequence>MAAHVVAVLALDQVVGMDMTIPSQIFGPARGPDGAHLYDVRICTADGGPVRSAARFTLLPDHDLSAVAAADTVIVPGMYQRDAYERGTLAAPVRDALTAAYGRGARLMSICTGAFALAATGLLDGRPAATHWRSVDRFRALYPKVRLDPDVLFVDDGDVLTSAGVAAGLDLCLHVLRRDHGTELANHIARRAVVPAWRPGGQSQFIERPMPERVEASTAPTRQWALAHLDRPLGLDELAAHSRMSVRTFTRRFREETGMSPNRWVTRQRVEAARHLLEASDLSVEQIARRCGFGTAVSLRQHLRTALGVSPGAYRRTFRPPVPS</sequence>
<dbReference type="Pfam" id="PF12833">
    <property type="entry name" value="HTH_18"/>
    <property type="match status" value="1"/>
</dbReference>
<evidence type="ECO:0000256" key="1">
    <source>
        <dbReference type="ARBA" id="ARBA00023015"/>
    </source>
</evidence>
<dbReference type="GO" id="GO:0003700">
    <property type="term" value="F:DNA-binding transcription factor activity"/>
    <property type="evidence" value="ECO:0007669"/>
    <property type="project" value="InterPro"/>
</dbReference>
<dbReference type="SUPFAM" id="SSF52317">
    <property type="entry name" value="Class I glutamine amidotransferase-like"/>
    <property type="match status" value="1"/>
</dbReference>
<dbReference type="SMART" id="SM00342">
    <property type="entry name" value="HTH_ARAC"/>
    <property type="match status" value="1"/>
</dbReference>
<dbReference type="PROSITE" id="PS01124">
    <property type="entry name" value="HTH_ARAC_FAMILY_2"/>
    <property type="match status" value="1"/>
</dbReference>
<organism evidence="4 5">
    <name type="scientific">Actinocatenispora rupis</name>
    <dbReference type="NCBI Taxonomy" id="519421"/>
    <lineage>
        <taxon>Bacteria</taxon>
        <taxon>Bacillati</taxon>
        <taxon>Actinomycetota</taxon>
        <taxon>Actinomycetes</taxon>
        <taxon>Micromonosporales</taxon>
        <taxon>Micromonosporaceae</taxon>
        <taxon>Actinocatenispora</taxon>
    </lineage>
</organism>
<proteinExistence type="predicted"/>
<accession>A0A8J3J3N6</accession>
<evidence type="ECO:0000256" key="2">
    <source>
        <dbReference type="ARBA" id="ARBA00023163"/>
    </source>
</evidence>
<dbReference type="RefSeq" id="WP_203654391.1">
    <property type="nucleotide sequence ID" value="NZ_BAAAZM010000010.1"/>
</dbReference>
<comment type="caution">
    <text evidence="4">The sequence shown here is derived from an EMBL/GenBank/DDBJ whole genome shotgun (WGS) entry which is preliminary data.</text>
</comment>
<dbReference type="SUPFAM" id="SSF46689">
    <property type="entry name" value="Homeodomain-like"/>
    <property type="match status" value="2"/>
</dbReference>
<dbReference type="Gene3D" id="3.40.50.880">
    <property type="match status" value="1"/>
</dbReference>
<dbReference type="Proteomes" id="UP000612808">
    <property type="component" value="Unassembled WGS sequence"/>
</dbReference>
<keyword evidence="1" id="KW-0805">Transcription regulation</keyword>
<dbReference type="InterPro" id="IPR052158">
    <property type="entry name" value="INH-QAR"/>
</dbReference>
<name>A0A8J3J3N6_9ACTN</name>
<evidence type="ECO:0000313" key="4">
    <source>
        <dbReference type="EMBL" id="GID09549.1"/>
    </source>
</evidence>